<keyword evidence="2" id="KW-1133">Transmembrane helix</keyword>
<name>A0ABQ2S908_9DEIO</name>
<evidence type="ECO:0000256" key="1">
    <source>
        <dbReference type="SAM" id="MobiDB-lite"/>
    </source>
</evidence>
<dbReference type="SMART" id="SM00267">
    <property type="entry name" value="GGDEF"/>
    <property type="match status" value="1"/>
</dbReference>
<accession>A0ABQ2S908</accession>
<feature type="transmembrane region" description="Helical" evidence="2">
    <location>
        <begin position="21"/>
        <end position="38"/>
    </location>
</feature>
<dbReference type="RefSeq" id="WP_189073627.1">
    <property type="nucleotide sequence ID" value="NZ_BMQN01000006.1"/>
</dbReference>
<keyword evidence="2" id="KW-0472">Membrane</keyword>
<feature type="transmembrane region" description="Helical" evidence="2">
    <location>
        <begin position="98"/>
        <end position="116"/>
    </location>
</feature>
<feature type="compositionally biased region" description="Low complexity" evidence="1">
    <location>
        <begin position="344"/>
        <end position="354"/>
    </location>
</feature>
<feature type="transmembrane region" description="Helical" evidence="2">
    <location>
        <begin position="123"/>
        <end position="140"/>
    </location>
</feature>
<reference evidence="5" key="1">
    <citation type="journal article" date="2019" name="Int. J. Syst. Evol. Microbiol.">
        <title>The Global Catalogue of Microorganisms (GCM) 10K type strain sequencing project: providing services to taxonomists for standard genome sequencing and annotation.</title>
        <authorList>
            <consortium name="The Broad Institute Genomics Platform"/>
            <consortium name="The Broad Institute Genome Sequencing Center for Infectious Disease"/>
            <person name="Wu L."/>
            <person name="Ma J."/>
        </authorList>
    </citation>
    <scope>NUCLEOTIDE SEQUENCE [LARGE SCALE GENOMIC DNA]</scope>
    <source>
        <strain evidence="5">JCM 31405</strain>
    </source>
</reference>
<dbReference type="Gene3D" id="3.30.70.270">
    <property type="match status" value="1"/>
</dbReference>
<feature type="domain" description="GGDEF" evidence="3">
    <location>
        <begin position="209"/>
        <end position="339"/>
    </location>
</feature>
<sequence length="354" mass="36504">MSRPPVSLAPAARLAHAYLRIALMACVTHAALLLFDLWHGAQNVWLLGSALLVSVVTAALIAGGRVPLHWLTGGLAWVLPVWLVGVVAGSAVRTGSVPPAYFLALALVTAVLHATLPGRLAARVSAGVVLATAALVLGWAPAQTPLLVYAAFLSGLIAFLSEHGVQVHAERQQSDALRALAVTDPLTGLLNRRGGMVALARLLEDARLGSVAVLLLDIDRFKSINDRFGHAAGDEVLLDVARAVQAAAGADVTAARWGGEEFLLMWPTARPAEARAVADRVVHAVRGVRVSGGGPSGSISAGLAFSTERPGVEALVNLADGRMYEAKQAGGDRWQGEGRGVTGGVSARVGSSGG</sequence>
<organism evidence="4 5">
    <name type="scientific">Deinococcus sedimenti</name>
    <dbReference type="NCBI Taxonomy" id="1867090"/>
    <lineage>
        <taxon>Bacteria</taxon>
        <taxon>Thermotogati</taxon>
        <taxon>Deinococcota</taxon>
        <taxon>Deinococci</taxon>
        <taxon>Deinococcales</taxon>
        <taxon>Deinococcaceae</taxon>
        <taxon>Deinococcus</taxon>
    </lineage>
</organism>
<protein>
    <recommendedName>
        <fullName evidence="3">GGDEF domain-containing protein</fullName>
    </recommendedName>
</protein>
<dbReference type="InterPro" id="IPR000160">
    <property type="entry name" value="GGDEF_dom"/>
</dbReference>
<dbReference type="PANTHER" id="PTHR45138:SF9">
    <property type="entry name" value="DIGUANYLATE CYCLASE DGCM-RELATED"/>
    <property type="match status" value="1"/>
</dbReference>
<comment type="caution">
    <text evidence="4">The sequence shown here is derived from an EMBL/GenBank/DDBJ whole genome shotgun (WGS) entry which is preliminary data.</text>
</comment>
<dbReference type="Proteomes" id="UP000644548">
    <property type="component" value="Unassembled WGS sequence"/>
</dbReference>
<keyword evidence="5" id="KW-1185">Reference proteome</keyword>
<evidence type="ECO:0000313" key="4">
    <source>
        <dbReference type="EMBL" id="GGR98339.1"/>
    </source>
</evidence>
<evidence type="ECO:0000259" key="3">
    <source>
        <dbReference type="PROSITE" id="PS50887"/>
    </source>
</evidence>
<evidence type="ECO:0000256" key="2">
    <source>
        <dbReference type="SAM" id="Phobius"/>
    </source>
</evidence>
<dbReference type="Pfam" id="PF00990">
    <property type="entry name" value="GGDEF"/>
    <property type="match status" value="1"/>
</dbReference>
<dbReference type="InterPro" id="IPR029787">
    <property type="entry name" value="Nucleotide_cyclase"/>
</dbReference>
<dbReference type="SUPFAM" id="SSF55073">
    <property type="entry name" value="Nucleotide cyclase"/>
    <property type="match status" value="1"/>
</dbReference>
<evidence type="ECO:0000313" key="5">
    <source>
        <dbReference type="Proteomes" id="UP000644548"/>
    </source>
</evidence>
<dbReference type="InterPro" id="IPR043128">
    <property type="entry name" value="Rev_trsase/Diguanyl_cyclase"/>
</dbReference>
<feature type="transmembrane region" description="Helical" evidence="2">
    <location>
        <begin position="146"/>
        <end position="165"/>
    </location>
</feature>
<proteinExistence type="predicted"/>
<dbReference type="InterPro" id="IPR050469">
    <property type="entry name" value="Diguanylate_Cyclase"/>
</dbReference>
<keyword evidence="2" id="KW-0812">Transmembrane</keyword>
<feature type="transmembrane region" description="Helical" evidence="2">
    <location>
        <begin position="44"/>
        <end position="63"/>
    </location>
</feature>
<dbReference type="PROSITE" id="PS50887">
    <property type="entry name" value="GGDEF"/>
    <property type="match status" value="1"/>
</dbReference>
<feature type="transmembrane region" description="Helical" evidence="2">
    <location>
        <begin position="70"/>
        <end position="92"/>
    </location>
</feature>
<feature type="region of interest" description="Disordered" evidence="1">
    <location>
        <begin position="330"/>
        <end position="354"/>
    </location>
</feature>
<dbReference type="EMBL" id="BMQN01000006">
    <property type="protein sequence ID" value="GGR98339.1"/>
    <property type="molecule type" value="Genomic_DNA"/>
</dbReference>
<dbReference type="NCBIfam" id="TIGR00254">
    <property type="entry name" value="GGDEF"/>
    <property type="match status" value="1"/>
</dbReference>
<gene>
    <name evidence="4" type="ORF">GCM10008960_26210</name>
</gene>
<dbReference type="PANTHER" id="PTHR45138">
    <property type="entry name" value="REGULATORY COMPONENTS OF SENSORY TRANSDUCTION SYSTEM"/>
    <property type="match status" value="1"/>
</dbReference>
<dbReference type="CDD" id="cd01949">
    <property type="entry name" value="GGDEF"/>
    <property type="match status" value="1"/>
</dbReference>